<dbReference type="GO" id="GO:0004523">
    <property type="term" value="F:RNA-DNA hybrid ribonuclease activity"/>
    <property type="evidence" value="ECO:0007669"/>
    <property type="project" value="InterPro"/>
</dbReference>
<dbReference type="Pfam" id="PF13456">
    <property type="entry name" value="RVT_3"/>
    <property type="match status" value="1"/>
</dbReference>
<dbReference type="SUPFAM" id="SSF53098">
    <property type="entry name" value="Ribonuclease H-like"/>
    <property type="match status" value="1"/>
</dbReference>
<dbReference type="InterPro" id="IPR002156">
    <property type="entry name" value="RNaseH_domain"/>
</dbReference>
<dbReference type="InterPro" id="IPR036397">
    <property type="entry name" value="RNaseH_sf"/>
</dbReference>
<dbReference type="InterPro" id="IPR012337">
    <property type="entry name" value="RNaseH-like_sf"/>
</dbReference>
<evidence type="ECO:0000259" key="1">
    <source>
        <dbReference type="Pfam" id="PF13456"/>
    </source>
</evidence>
<reference evidence="2 3" key="1">
    <citation type="submission" date="2020-06" db="EMBL/GenBank/DDBJ databases">
        <title>Transcriptomic and genomic resources for Thalictrum thalictroides and T. hernandezii: Facilitating candidate gene discovery in an emerging model plant lineage.</title>
        <authorList>
            <person name="Arias T."/>
            <person name="Riano-Pachon D.M."/>
            <person name="Di Stilio V.S."/>
        </authorList>
    </citation>
    <scope>NUCLEOTIDE SEQUENCE [LARGE SCALE GENOMIC DNA]</scope>
    <source>
        <strain evidence="3">cv. WT478/WT964</strain>
        <tissue evidence="2">Leaves</tissue>
    </source>
</reference>
<dbReference type="InterPro" id="IPR053151">
    <property type="entry name" value="RNase_H-like"/>
</dbReference>
<dbReference type="OrthoDB" id="1906820at2759"/>
<sequence length="242" mass="27570">MVCVAVNYIWGERNARRFQGKSQTAVNLKSRLVKELPRYLQLQIRGIPDTPVLKALVGRFGIITDFRAKTFIHCTWTRPLQGTIKLNYDAAVKADGSGFGGLLRTSEGHVVCAYSGKGLSSSVYQQELNAVHKGIQLAKDQGFSKIEIASDSLGVIRTINRMEDPPWDCQDQVREIREIAVWFEEIRFYHAFRETNRTTDYLAGIGVEADNFICFIAPFPVELCIILEEDMNNKVYLRFHQY</sequence>
<dbReference type="InterPro" id="IPR044730">
    <property type="entry name" value="RNase_H-like_dom_plant"/>
</dbReference>
<evidence type="ECO:0000313" key="3">
    <source>
        <dbReference type="Proteomes" id="UP000554482"/>
    </source>
</evidence>
<proteinExistence type="predicted"/>
<protein>
    <recommendedName>
        <fullName evidence="1">RNase H type-1 domain-containing protein</fullName>
    </recommendedName>
</protein>
<keyword evidence="3" id="KW-1185">Reference proteome</keyword>
<accession>A0A7J6XDS9</accession>
<dbReference type="Proteomes" id="UP000554482">
    <property type="component" value="Unassembled WGS sequence"/>
</dbReference>
<evidence type="ECO:0000313" key="2">
    <source>
        <dbReference type="EMBL" id="KAF5207966.1"/>
    </source>
</evidence>
<dbReference type="Gene3D" id="3.30.420.10">
    <property type="entry name" value="Ribonuclease H-like superfamily/Ribonuclease H"/>
    <property type="match status" value="1"/>
</dbReference>
<dbReference type="PANTHER" id="PTHR47723">
    <property type="entry name" value="OS05G0353850 PROTEIN"/>
    <property type="match status" value="1"/>
</dbReference>
<dbReference type="EMBL" id="JABWDY010000690">
    <property type="protein sequence ID" value="KAF5207966.1"/>
    <property type="molecule type" value="Genomic_DNA"/>
</dbReference>
<name>A0A7J6XDS9_THATH</name>
<dbReference type="PANTHER" id="PTHR47723:SF19">
    <property type="entry name" value="POLYNUCLEOTIDYL TRANSFERASE, RIBONUCLEASE H-LIKE SUPERFAMILY PROTEIN"/>
    <property type="match status" value="1"/>
</dbReference>
<gene>
    <name evidence="2" type="ORF">FRX31_002445</name>
</gene>
<feature type="non-terminal residue" evidence="2">
    <location>
        <position position="242"/>
    </location>
</feature>
<comment type="caution">
    <text evidence="2">The sequence shown here is derived from an EMBL/GenBank/DDBJ whole genome shotgun (WGS) entry which is preliminary data.</text>
</comment>
<dbReference type="GO" id="GO:0003676">
    <property type="term" value="F:nucleic acid binding"/>
    <property type="evidence" value="ECO:0007669"/>
    <property type="project" value="InterPro"/>
</dbReference>
<feature type="domain" description="RNase H type-1" evidence="1">
    <location>
        <begin position="87"/>
        <end position="203"/>
    </location>
</feature>
<organism evidence="2 3">
    <name type="scientific">Thalictrum thalictroides</name>
    <name type="common">Rue-anemone</name>
    <name type="synonym">Anemone thalictroides</name>
    <dbReference type="NCBI Taxonomy" id="46969"/>
    <lineage>
        <taxon>Eukaryota</taxon>
        <taxon>Viridiplantae</taxon>
        <taxon>Streptophyta</taxon>
        <taxon>Embryophyta</taxon>
        <taxon>Tracheophyta</taxon>
        <taxon>Spermatophyta</taxon>
        <taxon>Magnoliopsida</taxon>
        <taxon>Ranunculales</taxon>
        <taxon>Ranunculaceae</taxon>
        <taxon>Thalictroideae</taxon>
        <taxon>Thalictrum</taxon>
    </lineage>
</organism>
<dbReference type="AlphaFoldDB" id="A0A7J6XDS9"/>
<dbReference type="CDD" id="cd06222">
    <property type="entry name" value="RNase_H_like"/>
    <property type="match status" value="1"/>
</dbReference>